<name>A0ACD6ALA8_AVESA</name>
<accession>A0ACD6ALA8</accession>
<evidence type="ECO:0000313" key="2">
    <source>
        <dbReference type="Proteomes" id="UP001732700"/>
    </source>
</evidence>
<organism evidence="1 2">
    <name type="scientific">Avena sativa</name>
    <name type="common">Oat</name>
    <dbReference type="NCBI Taxonomy" id="4498"/>
    <lineage>
        <taxon>Eukaryota</taxon>
        <taxon>Viridiplantae</taxon>
        <taxon>Streptophyta</taxon>
        <taxon>Embryophyta</taxon>
        <taxon>Tracheophyta</taxon>
        <taxon>Spermatophyta</taxon>
        <taxon>Magnoliopsida</taxon>
        <taxon>Liliopsida</taxon>
        <taxon>Poales</taxon>
        <taxon>Poaceae</taxon>
        <taxon>BOP clade</taxon>
        <taxon>Pooideae</taxon>
        <taxon>Poodae</taxon>
        <taxon>Poeae</taxon>
        <taxon>Poeae Chloroplast Group 1 (Aveneae type)</taxon>
        <taxon>Aveninae</taxon>
        <taxon>Avena</taxon>
    </lineage>
</organism>
<reference evidence="1" key="1">
    <citation type="submission" date="2025-09" db="UniProtKB">
        <authorList>
            <consortium name="EnsemblPlants"/>
        </authorList>
    </citation>
    <scope>IDENTIFICATION</scope>
</reference>
<sequence length="1289" mass="141663">MVVITPPADGKRWAGVPPTRKPDTRASRPINLPTQWLDSHGLGRNEEIVPKGTSTWGNKSMLPASNAWASPWLTCDTNVGTSVSPSHMDDRPSSRGSSTSSSTIGSDFLDLPSYHLPTVASRPLSTETRSGSLQRSLFPDSFTKVLKAPLKTVGRQATTSRGKGFSLSLDDFPALGSKNSASNSQQGQNSGRRPTVCSGMVATQDEQGKNPITGTGEVVSSCSYEHESISRTNYMCKGGDPIPAAKLTRGAEQAQLRGQQAPNTCMPPPWLDYWHPPPYQPPDENGILHSGEALYGPYKNAEPTGFPVESLALGQFALNEEAAARQYIGHGGYYLDNRDPSHSHMPADSCAINQPCHDLGKVKNANADAHGIEKQPIIKKDLALLEKIKCLNNKARILRALNLSKPPSSLPKESKSEHPKSIRVQADHATEHVPFSAATSEIGPAFGKLNSVSERSNYVPTNPSNVPAKGVIVVGLPEQVTEFSEPGKVGKSANCHAYARGDISRYGLNCSAQDMPSSIIGHGWEEYSTADSLRGVVMTDAQQDQTVSRNSLHQAHVTAADKVQNWLDSEVQHSRMKYLSSQAAKQLQDAKKWISQQKANASAKLEELRKSNDAHPDADNLYRKQKTQGDGNTKHASLTADTRCIVSADDLNETQPVNGVKIMKVSIDSSLASNTSGVSKGPWIHDVKSSAKNTEINMIEHIAHKSTSLSHDNSTPEHLQMENRRRHFNSRERNRTDRETSADTKGDEAKSLVDLLTRSKNTRRYPNAVTPAATPVFGNEKNSTKVSSVHKIHGPCAAINGSMIPAKVTSVTGLIVGSIMLDDVSLASVNPEWTAAAKEVHNTATGLSRLQQVKKPETNQHGLQPVEDSVLNDSVLCKPIEQTGKKDERVEGGPNGMAIAAATEPFGSNGMVLENVVTKQKSEIGWYAHKPLYEELQQQNLGPILPGENQTVSYDNMANSSRETKCHDKEPACSTKAEVTTELNDWLDRKTILDYHGRPQGFWEHKSDGLTSVVPNLAEASDYFNVANVVQESSDQWQQAKEQFDSKAHTGTEDHSKLTQMVPSPDNTWENHCATDSPRHYHVEGQRNGWSRYGYKERADRGRFFHESSAPSRLHWMPKYTFHPPSDAQHGGVSEWLHDSHQVLLDMENSQGSDSKPTQIADRDGGIDLQDREGNVSMNSGGENLMIWNETEWEYQKPFPAPHRLGQQHDGRGRGQQHDGRGRGWHLGSRGTHEDSQRGRGRHSGYHYLEPVRSHDAVPDIRWNPGGADNHRRPASSRAGEHMERRYYI</sequence>
<dbReference type="Proteomes" id="UP001732700">
    <property type="component" value="Unassembled WGS sequence"/>
</dbReference>
<evidence type="ECO:0000313" key="1">
    <source>
        <dbReference type="EnsemblPlants" id="AVESA.00010b.r2.UnG1406800.1.CDS"/>
    </source>
</evidence>
<keyword evidence="2" id="KW-1185">Reference proteome</keyword>
<proteinExistence type="predicted"/>
<protein>
    <submittedName>
        <fullName evidence="1">Uncharacterized protein</fullName>
    </submittedName>
</protein>
<dbReference type="EnsemblPlants" id="AVESA.00010b.r2.UnG1406800.1">
    <property type="protein sequence ID" value="AVESA.00010b.r2.UnG1406800.1.CDS"/>
    <property type="gene ID" value="AVESA.00010b.r2.UnG1406800"/>
</dbReference>